<comment type="similarity">
    <text evidence="2">Belongs to the syntaxin family.</text>
</comment>
<evidence type="ECO:0000313" key="14">
    <source>
        <dbReference type="Proteomes" id="UP000664521"/>
    </source>
</evidence>
<comment type="caution">
    <text evidence="13">The sequence shown here is derived from an EMBL/GenBank/DDBJ whole genome shotgun (WGS) entry which is preliminary data.</text>
</comment>
<dbReference type="GO" id="GO:0015031">
    <property type="term" value="P:protein transport"/>
    <property type="evidence" value="ECO:0007669"/>
    <property type="project" value="UniProtKB-KW"/>
</dbReference>
<dbReference type="PANTHER" id="PTHR12791">
    <property type="entry name" value="GOLGI SNARE BET1-RELATED"/>
    <property type="match status" value="1"/>
</dbReference>
<gene>
    <name evidence="13" type="ORF">HETSPECPRED_005250</name>
</gene>
<evidence type="ECO:0000259" key="12">
    <source>
        <dbReference type="PROSITE" id="PS50192"/>
    </source>
</evidence>
<evidence type="ECO:0000256" key="6">
    <source>
        <dbReference type="ARBA" id="ARBA00022989"/>
    </source>
</evidence>
<name>A0A8H3ICL7_9LECA</name>
<evidence type="ECO:0000256" key="10">
    <source>
        <dbReference type="ARBA" id="ARBA00073343"/>
    </source>
</evidence>
<sequence>MSATHNDDPFLEAQADVLSTLTATRSLLSSYLRIRSLATSTSSPELIQARKELESNVHHLSSDLEDLGDSVRAVEKDPFRFGLDIEEIGRRRKLVQDVGDELEDMRNELSPSVGGPQYKSSNGSALPPPDTFGLDSPMERDDYGAFEQQRQVEMMHEQDEALDEVYGTVENLRNQANDMGRELEEQGEMLEDVDNLADRVGGKLQGGLSRVGDVIKRNEGEYPPRLLESDV</sequence>
<dbReference type="InterPro" id="IPR015260">
    <property type="entry name" value="Syntaxin-6/10/61_N"/>
</dbReference>
<dbReference type="InterPro" id="IPR010989">
    <property type="entry name" value="SNARE"/>
</dbReference>
<dbReference type="CDD" id="cd15851">
    <property type="entry name" value="SNARE_Syntaxin6"/>
    <property type="match status" value="1"/>
</dbReference>
<accession>A0A8H3ICL7</accession>
<dbReference type="GO" id="GO:0000139">
    <property type="term" value="C:Golgi membrane"/>
    <property type="evidence" value="ECO:0007669"/>
    <property type="project" value="UniProtKB-SubCell"/>
</dbReference>
<protein>
    <recommendedName>
        <fullName evidence="10">t-SNARE affecting a late Golgi compartment protein 1</fullName>
    </recommendedName>
</protein>
<keyword evidence="5" id="KW-0653">Protein transport</keyword>
<dbReference type="GO" id="GO:0048193">
    <property type="term" value="P:Golgi vesicle transport"/>
    <property type="evidence" value="ECO:0007669"/>
    <property type="project" value="InterPro"/>
</dbReference>
<feature type="domain" description="T-SNARE coiled-coil homology" evidence="12">
    <location>
        <begin position="152"/>
        <end position="214"/>
    </location>
</feature>
<keyword evidence="3" id="KW-0813">Transport</keyword>
<dbReference type="CDD" id="cd21444">
    <property type="entry name" value="SNARE_NTD_Tlg1p-like"/>
    <property type="match status" value="1"/>
</dbReference>
<dbReference type="Gene3D" id="1.20.58.90">
    <property type="match status" value="1"/>
</dbReference>
<reference evidence="13" key="1">
    <citation type="submission" date="2021-03" db="EMBL/GenBank/DDBJ databases">
        <authorList>
            <person name="Tagirdzhanova G."/>
        </authorList>
    </citation>
    <scope>NUCLEOTIDE SEQUENCE</scope>
</reference>
<dbReference type="FunFam" id="1.20.58.90:FF:000012">
    <property type="entry name" value="SNARE domain protein"/>
    <property type="match status" value="1"/>
</dbReference>
<proteinExistence type="inferred from homology"/>
<evidence type="ECO:0000256" key="9">
    <source>
        <dbReference type="ARBA" id="ARBA00023136"/>
    </source>
</evidence>
<dbReference type="SUPFAM" id="SSF47661">
    <property type="entry name" value="t-snare proteins"/>
    <property type="match status" value="1"/>
</dbReference>
<dbReference type="PROSITE" id="PS50192">
    <property type="entry name" value="T_SNARE"/>
    <property type="match status" value="1"/>
</dbReference>
<evidence type="ECO:0000256" key="7">
    <source>
        <dbReference type="ARBA" id="ARBA00023034"/>
    </source>
</evidence>
<dbReference type="SUPFAM" id="SSF58038">
    <property type="entry name" value="SNARE fusion complex"/>
    <property type="match status" value="1"/>
</dbReference>
<evidence type="ECO:0000256" key="4">
    <source>
        <dbReference type="ARBA" id="ARBA00022692"/>
    </source>
</evidence>
<keyword evidence="6" id="KW-1133">Transmembrane helix</keyword>
<comment type="subcellular location">
    <subcellularLocation>
        <location evidence="1">Golgi apparatus membrane</location>
        <topology evidence="1">Single-pass type IV membrane protein</topology>
    </subcellularLocation>
</comment>
<evidence type="ECO:0000256" key="2">
    <source>
        <dbReference type="ARBA" id="ARBA00009063"/>
    </source>
</evidence>
<dbReference type="FunFam" id="1.20.5.110:FF:000006">
    <property type="entry name" value="Syntaxin 6"/>
    <property type="match status" value="1"/>
</dbReference>
<dbReference type="OrthoDB" id="546861at2759"/>
<dbReference type="EMBL" id="CAJPDS010000032">
    <property type="protein sequence ID" value="CAF9923137.1"/>
    <property type="molecule type" value="Genomic_DNA"/>
</dbReference>
<dbReference type="Proteomes" id="UP000664521">
    <property type="component" value="Unassembled WGS sequence"/>
</dbReference>
<evidence type="ECO:0000313" key="13">
    <source>
        <dbReference type="EMBL" id="CAF9923137.1"/>
    </source>
</evidence>
<evidence type="ECO:0000256" key="3">
    <source>
        <dbReference type="ARBA" id="ARBA00022448"/>
    </source>
</evidence>
<evidence type="ECO:0000256" key="5">
    <source>
        <dbReference type="ARBA" id="ARBA00022927"/>
    </source>
</evidence>
<dbReference type="InterPro" id="IPR000727">
    <property type="entry name" value="T_SNARE_dom"/>
</dbReference>
<evidence type="ECO:0000256" key="11">
    <source>
        <dbReference type="SAM" id="MobiDB-lite"/>
    </source>
</evidence>
<keyword evidence="7" id="KW-0333">Golgi apparatus</keyword>
<dbReference type="AlphaFoldDB" id="A0A8H3ICL7"/>
<feature type="region of interest" description="Disordered" evidence="11">
    <location>
        <begin position="106"/>
        <end position="137"/>
    </location>
</feature>
<keyword evidence="9" id="KW-0472">Membrane</keyword>
<keyword evidence="14" id="KW-1185">Reference proteome</keyword>
<dbReference type="InterPro" id="IPR048036">
    <property type="entry name" value="Tlg1p-like_N"/>
</dbReference>
<keyword evidence="4" id="KW-0812">Transmembrane</keyword>
<dbReference type="Pfam" id="PF09177">
    <property type="entry name" value="STX6_10_61_N"/>
    <property type="match status" value="1"/>
</dbReference>
<dbReference type="Gene3D" id="1.20.5.110">
    <property type="match status" value="1"/>
</dbReference>
<evidence type="ECO:0000256" key="8">
    <source>
        <dbReference type="ARBA" id="ARBA00023054"/>
    </source>
</evidence>
<dbReference type="SMART" id="SM00397">
    <property type="entry name" value="t_SNARE"/>
    <property type="match status" value="1"/>
</dbReference>
<evidence type="ECO:0000256" key="1">
    <source>
        <dbReference type="ARBA" id="ARBA00004409"/>
    </source>
</evidence>
<organism evidence="13 14">
    <name type="scientific">Heterodermia speciosa</name>
    <dbReference type="NCBI Taxonomy" id="116794"/>
    <lineage>
        <taxon>Eukaryota</taxon>
        <taxon>Fungi</taxon>
        <taxon>Dikarya</taxon>
        <taxon>Ascomycota</taxon>
        <taxon>Pezizomycotina</taxon>
        <taxon>Lecanoromycetes</taxon>
        <taxon>OSLEUM clade</taxon>
        <taxon>Lecanoromycetidae</taxon>
        <taxon>Caliciales</taxon>
        <taxon>Physciaceae</taxon>
        <taxon>Heterodermia</taxon>
    </lineage>
</organism>
<keyword evidence="8" id="KW-0175">Coiled coil</keyword>